<keyword evidence="2" id="KW-1185">Reference proteome</keyword>
<dbReference type="AlphaFoldDB" id="A0A2T0U6S3"/>
<sequence length="100" mass="10742">MQKISILAVGTNEKIMATILRLINQNPQWQGDIALSSETARALLLSANYNLILLGSGSDESKIRLILKDLGQNIPVVLHYGGGSGLLLCEINEALKPSSI</sequence>
<organism evidence="1 2">
    <name type="scientific">Arcticibacter pallidicorallinus</name>
    <dbReference type="NCBI Taxonomy" id="1259464"/>
    <lineage>
        <taxon>Bacteria</taxon>
        <taxon>Pseudomonadati</taxon>
        <taxon>Bacteroidota</taxon>
        <taxon>Sphingobacteriia</taxon>
        <taxon>Sphingobacteriales</taxon>
        <taxon>Sphingobacteriaceae</taxon>
        <taxon>Arcticibacter</taxon>
    </lineage>
</organism>
<evidence type="ECO:0000313" key="1">
    <source>
        <dbReference type="EMBL" id="PRY53582.1"/>
    </source>
</evidence>
<accession>A0A2T0U6S3</accession>
<dbReference type="OrthoDB" id="677818at2"/>
<proteinExistence type="predicted"/>
<comment type="caution">
    <text evidence="1">The sequence shown here is derived from an EMBL/GenBank/DDBJ whole genome shotgun (WGS) entry which is preliminary data.</text>
</comment>
<reference evidence="1 2" key="1">
    <citation type="submission" date="2018-03" db="EMBL/GenBank/DDBJ databases">
        <title>Genomic Encyclopedia of Type Strains, Phase III (KMG-III): the genomes of soil and plant-associated and newly described type strains.</title>
        <authorList>
            <person name="Whitman W."/>
        </authorList>
    </citation>
    <scope>NUCLEOTIDE SEQUENCE [LARGE SCALE GENOMIC DNA]</scope>
    <source>
        <strain evidence="1 2">CGMCC 1.9313</strain>
    </source>
</reference>
<evidence type="ECO:0000313" key="2">
    <source>
        <dbReference type="Proteomes" id="UP000238034"/>
    </source>
</evidence>
<dbReference type="Proteomes" id="UP000238034">
    <property type="component" value="Unassembled WGS sequence"/>
</dbReference>
<evidence type="ECO:0008006" key="3">
    <source>
        <dbReference type="Google" id="ProtNLM"/>
    </source>
</evidence>
<gene>
    <name evidence="1" type="ORF">B0I27_10347</name>
</gene>
<dbReference type="EMBL" id="PVTH01000003">
    <property type="protein sequence ID" value="PRY53582.1"/>
    <property type="molecule type" value="Genomic_DNA"/>
</dbReference>
<protein>
    <recommendedName>
        <fullName evidence="3">Response regulatory domain-containing protein</fullName>
    </recommendedName>
</protein>
<name>A0A2T0U6S3_9SPHI</name>
<dbReference type="RefSeq" id="WP_106292191.1">
    <property type="nucleotide sequence ID" value="NZ_PVTH01000003.1"/>
</dbReference>